<dbReference type="EMBL" id="CM031838">
    <property type="protein sequence ID" value="KAG6679515.1"/>
    <property type="molecule type" value="Genomic_DNA"/>
</dbReference>
<protein>
    <submittedName>
        <fullName evidence="2">Uncharacterized protein</fullName>
    </submittedName>
</protein>
<name>A0A922AKK4_CARIL</name>
<keyword evidence="1" id="KW-0812">Transmembrane</keyword>
<organism evidence="2 3">
    <name type="scientific">Carya illinoinensis</name>
    <name type="common">Pecan</name>
    <dbReference type="NCBI Taxonomy" id="32201"/>
    <lineage>
        <taxon>Eukaryota</taxon>
        <taxon>Viridiplantae</taxon>
        <taxon>Streptophyta</taxon>
        <taxon>Embryophyta</taxon>
        <taxon>Tracheophyta</taxon>
        <taxon>Spermatophyta</taxon>
        <taxon>Magnoliopsida</taxon>
        <taxon>eudicotyledons</taxon>
        <taxon>Gunneridae</taxon>
        <taxon>Pentapetalae</taxon>
        <taxon>rosids</taxon>
        <taxon>fabids</taxon>
        <taxon>Fagales</taxon>
        <taxon>Juglandaceae</taxon>
        <taxon>Carya</taxon>
    </lineage>
</organism>
<gene>
    <name evidence="2" type="ORF">I3842_14G135800</name>
</gene>
<feature type="transmembrane region" description="Helical" evidence="1">
    <location>
        <begin position="88"/>
        <end position="111"/>
    </location>
</feature>
<proteinExistence type="predicted"/>
<accession>A0A922AKK4</accession>
<keyword evidence="1" id="KW-0472">Membrane</keyword>
<reference evidence="2" key="1">
    <citation type="submission" date="2021-01" db="EMBL/GenBank/DDBJ databases">
        <authorList>
            <person name="Lovell J.T."/>
            <person name="Bentley N."/>
            <person name="Bhattarai G."/>
            <person name="Jenkins J.W."/>
            <person name="Sreedasyam A."/>
            <person name="Alarcon Y."/>
            <person name="Bock C."/>
            <person name="Boston L."/>
            <person name="Carlson J."/>
            <person name="Cervantes K."/>
            <person name="Clermont K."/>
            <person name="Krom N."/>
            <person name="Kubenka K."/>
            <person name="Mamidi S."/>
            <person name="Mattison C."/>
            <person name="Monteros M."/>
            <person name="Pisani C."/>
            <person name="Plott C."/>
            <person name="Rajasekar S."/>
            <person name="Rhein H.S."/>
            <person name="Rohla C."/>
            <person name="Song M."/>
            <person name="Hilaire R.S."/>
            <person name="Shu S."/>
            <person name="Wells L."/>
            <person name="Wang X."/>
            <person name="Webber J."/>
            <person name="Heerema R.J."/>
            <person name="Klein P."/>
            <person name="Conner P."/>
            <person name="Grauke L."/>
            <person name="Grimwood J."/>
            <person name="Schmutz J."/>
            <person name="Randall J.J."/>
        </authorList>
    </citation>
    <scope>NUCLEOTIDE SEQUENCE</scope>
    <source>
        <tissue evidence="2">Leaf</tissue>
    </source>
</reference>
<dbReference type="AlphaFoldDB" id="A0A922AKK4"/>
<keyword evidence="1" id="KW-1133">Transmembrane helix</keyword>
<evidence type="ECO:0000313" key="2">
    <source>
        <dbReference type="EMBL" id="KAG6679515.1"/>
    </source>
</evidence>
<evidence type="ECO:0000313" key="3">
    <source>
        <dbReference type="Proteomes" id="UP000811246"/>
    </source>
</evidence>
<dbReference type="Proteomes" id="UP000811246">
    <property type="component" value="Chromosome 14"/>
</dbReference>
<sequence length="150" mass="16841">MGSMVGAGVQFPPTPRALAPQKIAYKIKNWRIYLWLSLESLESLSFSLPSLTFCYSNHWRVANVESSVHTAAMCSLQVVASSPHLTDFLLSTSVVGFVYFSTFLSLFLICFPHQFSLKVKTYDLQCPLAPNHHMHTSLLAWPPRSSDWCG</sequence>
<comment type="caution">
    <text evidence="2">The sequence shown here is derived from an EMBL/GenBank/DDBJ whole genome shotgun (WGS) entry which is preliminary data.</text>
</comment>
<evidence type="ECO:0000256" key="1">
    <source>
        <dbReference type="SAM" id="Phobius"/>
    </source>
</evidence>